<dbReference type="InterPro" id="IPR036397">
    <property type="entry name" value="RNaseH_sf"/>
</dbReference>
<sequence length="156" mass="17165">MTWEMRNQVVFKGIATSVAQDEDIVKFRIAWWFKHHGNGSMLPISTMLLNLPKSFLETKILRKAKVDVWIPPSGDALKFNVDGSSWGNPGSAGIGGVLSDFFGKILGSFSINVGHQDAISAEIMAIHKAVYLCSQTAVLFGKEIKVISDPKVRFRG</sequence>
<dbReference type="GO" id="GO:0004523">
    <property type="term" value="F:RNA-DNA hybrid ribonuclease activity"/>
    <property type="evidence" value="ECO:0007669"/>
    <property type="project" value="InterPro"/>
</dbReference>
<organism evidence="2 3">
    <name type="scientific">Dipteronia sinensis</name>
    <dbReference type="NCBI Taxonomy" id="43782"/>
    <lineage>
        <taxon>Eukaryota</taxon>
        <taxon>Viridiplantae</taxon>
        <taxon>Streptophyta</taxon>
        <taxon>Embryophyta</taxon>
        <taxon>Tracheophyta</taxon>
        <taxon>Spermatophyta</taxon>
        <taxon>Magnoliopsida</taxon>
        <taxon>eudicotyledons</taxon>
        <taxon>Gunneridae</taxon>
        <taxon>Pentapetalae</taxon>
        <taxon>rosids</taxon>
        <taxon>malvids</taxon>
        <taxon>Sapindales</taxon>
        <taxon>Sapindaceae</taxon>
        <taxon>Hippocastanoideae</taxon>
        <taxon>Acereae</taxon>
        <taxon>Dipteronia</taxon>
    </lineage>
</organism>
<dbReference type="PANTHER" id="PTHR47723">
    <property type="entry name" value="OS05G0353850 PROTEIN"/>
    <property type="match status" value="1"/>
</dbReference>
<evidence type="ECO:0000313" key="3">
    <source>
        <dbReference type="Proteomes" id="UP001281410"/>
    </source>
</evidence>
<feature type="domain" description="RNase H type-1" evidence="1">
    <location>
        <begin position="73"/>
        <end position="156"/>
    </location>
</feature>
<dbReference type="PANTHER" id="PTHR47723:SF19">
    <property type="entry name" value="POLYNUCLEOTIDYL TRANSFERASE, RIBONUCLEASE H-LIKE SUPERFAMILY PROTEIN"/>
    <property type="match status" value="1"/>
</dbReference>
<dbReference type="AlphaFoldDB" id="A0AAE0AQ15"/>
<dbReference type="GO" id="GO:0003676">
    <property type="term" value="F:nucleic acid binding"/>
    <property type="evidence" value="ECO:0007669"/>
    <property type="project" value="InterPro"/>
</dbReference>
<dbReference type="Proteomes" id="UP001281410">
    <property type="component" value="Unassembled WGS sequence"/>
</dbReference>
<dbReference type="EMBL" id="JANJYJ010000003">
    <property type="protein sequence ID" value="KAK3222103.1"/>
    <property type="molecule type" value="Genomic_DNA"/>
</dbReference>
<dbReference type="PROSITE" id="PS50879">
    <property type="entry name" value="RNASE_H_1"/>
    <property type="match status" value="1"/>
</dbReference>
<proteinExistence type="predicted"/>
<reference evidence="2" key="1">
    <citation type="journal article" date="2023" name="Plant J.">
        <title>Genome sequences and population genomics provide insights into the demographic history, inbreeding, and mutation load of two 'living fossil' tree species of Dipteronia.</title>
        <authorList>
            <person name="Feng Y."/>
            <person name="Comes H.P."/>
            <person name="Chen J."/>
            <person name="Zhu S."/>
            <person name="Lu R."/>
            <person name="Zhang X."/>
            <person name="Li P."/>
            <person name="Qiu J."/>
            <person name="Olsen K.M."/>
            <person name="Qiu Y."/>
        </authorList>
    </citation>
    <scope>NUCLEOTIDE SEQUENCE</scope>
    <source>
        <strain evidence="2">NBL</strain>
    </source>
</reference>
<accession>A0AAE0AQ15</accession>
<gene>
    <name evidence="2" type="ORF">Dsin_009128</name>
</gene>
<dbReference type="CDD" id="cd06222">
    <property type="entry name" value="RNase_H_like"/>
    <property type="match status" value="1"/>
</dbReference>
<dbReference type="InterPro" id="IPR044730">
    <property type="entry name" value="RNase_H-like_dom_plant"/>
</dbReference>
<comment type="caution">
    <text evidence="2">The sequence shown here is derived from an EMBL/GenBank/DDBJ whole genome shotgun (WGS) entry which is preliminary data.</text>
</comment>
<name>A0AAE0AQ15_9ROSI</name>
<dbReference type="Gene3D" id="3.30.420.10">
    <property type="entry name" value="Ribonuclease H-like superfamily/Ribonuclease H"/>
    <property type="match status" value="1"/>
</dbReference>
<evidence type="ECO:0000259" key="1">
    <source>
        <dbReference type="PROSITE" id="PS50879"/>
    </source>
</evidence>
<dbReference type="InterPro" id="IPR002156">
    <property type="entry name" value="RNaseH_domain"/>
</dbReference>
<protein>
    <recommendedName>
        <fullName evidence="1">RNase H type-1 domain-containing protein</fullName>
    </recommendedName>
</protein>
<keyword evidence="3" id="KW-1185">Reference proteome</keyword>
<dbReference type="SUPFAM" id="SSF53098">
    <property type="entry name" value="Ribonuclease H-like"/>
    <property type="match status" value="1"/>
</dbReference>
<evidence type="ECO:0000313" key="2">
    <source>
        <dbReference type="EMBL" id="KAK3222103.1"/>
    </source>
</evidence>
<dbReference type="InterPro" id="IPR053151">
    <property type="entry name" value="RNase_H-like"/>
</dbReference>
<dbReference type="InterPro" id="IPR012337">
    <property type="entry name" value="RNaseH-like_sf"/>
</dbReference>